<name>A0A381Y772_9ZZZZ</name>
<reference evidence="1" key="1">
    <citation type="submission" date="2018-05" db="EMBL/GenBank/DDBJ databases">
        <authorList>
            <person name="Lanie J.A."/>
            <person name="Ng W.-L."/>
            <person name="Kazmierczak K.M."/>
            <person name="Andrzejewski T.M."/>
            <person name="Davidsen T.M."/>
            <person name="Wayne K.J."/>
            <person name="Tettelin H."/>
            <person name="Glass J.I."/>
            <person name="Rusch D."/>
            <person name="Podicherti R."/>
            <person name="Tsui H.-C.T."/>
            <person name="Winkler M.E."/>
        </authorList>
    </citation>
    <scope>NUCLEOTIDE SEQUENCE</scope>
</reference>
<protein>
    <submittedName>
        <fullName evidence="1">Uncharacterized protein</fullName>
    </submittedName>
</protein>
<proteinExistence type="predicted"/>
<gene>
    <name evidence="1" type="ORF">METZ01_LOCUS125315</name>
</gene>
<dbReference type="AlphaFoldDB" id="A0A381Y772"/>
<sequence length="61" mass="7133">MEDVVNHFLPVIPQEHLWAQVLYISVMVLSIQYQLISQQSMWVLVELMQSNIESKMFLAAL</sequence>
<dbReference type="EMBL" id="UINC01017468">
    <property type="protein sequence ID" value="SVA72461.1"/>
    <property type="molecule type" value="Genomic_DNA"/>
</dbReference>
<accession>A0A381Y772</accession>
<organism evidence="1">
    <name type="scientific">marine metagenome</name>
    <dbReference type="NCBI Taxonomy" id="408172"/>
    <lineage>
        <taxon>unclassified sequences</taxon>
        <taxon>metagenomes</taxon>
        <taxon>ecological metagenomes</taxon>
    </lineage>
</organism>
<evidence type="ECO:0000313" key="1">
    <source>
        <dbReference type="EMBL" id="SVA72461.1"/>
    </source>
</evidence>